<dbReference type="SUPFAM" id="SSF52317">
    <property type="entry name" value="Class I glutamine amidotransferase-like"/>
    <property type="match status" value="1"/>
</dbReference>
<reference evidence="5 6" key="1">
    <citation type="submission" date="2016-09" db="EMBL/GenBank/DDBJ databases">
        <title>Bacillus aquimaris SAMM genome sequence reveals colonization and biosurfactant production capacities.</title>
        <authorList>
            <person name="Waghmode S.R."/>
            <person name="Suryavanshi M.V."/>
        </authorList>
    </citation>
    <scope>NUCLEOTIDE SEQUENCE [LARGE SCALE GENOMIC DNA]</scope>
    <source>
        <strain evidence="5 6">SAMM</strain>
    </source>
</reference>
<organism evidence="5 6">
    <name type="scientific">Rossellomorea aquimaris</name>
    <dbReference type="NCBI Taxonomy" id="189382"/>
    <lineage>
        <taxon>Bacteria</taxon>
        <taxon>Bacillati</taxon>
        <taxon>Bacillota</taxon>
        <taxon>Bacilli</taxon>
        <taxon>Bacillales</taxon>
        <taxon>Bacillaceae</taxon>
        <taxon>Rossellomorea</taxon>
    </lineage>
</organism>
<evidence type="ECO:0000256" key="1">
    <source>
        <dbReference type="ARBA" id="ARBA00006534"/>
    </source>
</evidence>
<proteinExistence type="inferred from homology"/>
<evidence type="ECO:0000256" key="4">
    <source>
        <dbReference type="ARBA" id="ARBA00022825"/>
    </source>
</evidence>
<keyword evidence="6" id="KW-1185">Reference proteome</keyword>
<sequence>MKKLILSGGGDEKQTRIIDEYFVSMLSPDLPLLYIPVAMDPPAENYRECYEWFTEVFHPLGVSCIEMWTDLDDKRIDDLNVFSAVYIGGGNTFHLWGKLKDTPFLEMLELYIAEGGIVYGGSAGAIILGSHLETCALSDDNTTGLTDYSGLGCIGGYAILCHDEKGQEEFIKSLTIKWKKPVIALSEETGLAVAGNCLTVIGNKPAITSDENGILEVNIGKVIEWKE</sequence>
<evidence type="ECO:0000313" key="6">
    <source>
        <dbReference type="Proteomes" id="UP000182062"/>
    </source>
</evidence>
<dbReference type="AlphaFoldDB" id="A0A1J6WUY5"/>
<dbReference type="InterPro" id="IPR005320">
    <property type="entry name" value="Peptidase_S51"/>
</dbReference>
<comment type="similarity">
    <text evidence="1">Belongs to the peptidase S51 family.</text>
</comment>
<dbReference type="PANTHER" id="PTHR20842">
    <property type="entry name" value="PROTEASE S51 ALPHA-ASPARTYL DIPEPTIDASE"/>
    <property type="match status" value="1"/>
</dbReference>
<dbReference type="RefSeq" id="WP_071617700.1">
    <property type="nucleotide sequence ID" value="NZ_MINN01000074.1"/>
</dbReference>
<keyword evidence="3" id="KW-0378">Hydrolase</keyword>
<dbReference type="OrthoDB" id="9778515at2"/>
<evidence type="ECO:0000256" key="3">
    <source>
        <dbReference type="ARBA" id="ARBA00022801"/>
    </source>
</evidence>
<evidence type="ECO:0008006" key="7">
    <source>
        <dbReference type="Google" id="ProtNLM"/>
    </source>
</evidence>
<accession>A0A1J6WUY5</accession>
<name>A0A1J6WUY5_9BACI</name>
<evidence type="ECO:0000313" key="5">
    <source>
        <dbReference type="EMBL" id="OIU72035.1"/>
    </source>
</evidence>
<dbReference type="EMBL" id="MINN01000074">
    <property type="protein sequence ID" value="OIU72035.1"/>
    <property type="molecule type" value="Genomic_DNA"/>
</dbReference>
<dbReference type="Gene3D" id="3.40.50.880">
    <property type="match status" value="1"/>
</dbReference>
<comment type="caution">
    <text evidence="5">The sequence shown here is derived from an EMBL/GenBank/DDBJ whole genome shotgun (WGS) entry which is preliminary data.</text>
</comment>
<dbReference type="Proteomes" id="UP000182062">
    <property type="component" value="Unassembled WGS sequence"/>
</dbReference>
<dbReference type="Pfam" id="PF03575">
    <property type="entry name" value="Peptidase_S51"/>
    <property type="match status" value="1"/>
</dbReference>
<dbReference type="PANTHER" id="PTHR20842:SF0">
    <property type="entry name" value="ALPHA-ASPARTYL DIPEPTIDASE"/>
    <property type="match status" value="1"/>
</dbReference>
<dbReference type="GO" id="GO:0008236">
    <property type="term" value="F:serine-type peptidase activity"/>
    <property type="evidence" value="ECO:0007669"/>
    <property type="project" value="UniProtKB-KW"/>
</dbReference>
<gene>
    <name evidence="5" type="ORF">BHE18_05200</name>
</gene>
<evidence type="ECO:0000256" key="2">
    <source>
        <dbReference type="ARBA" id="ARBA00022670"/>
    </source>
</evidence>
<dbReference type="GO" id="GO:0006508">
    <property type="term" value="P:proteolysis"/>
    <property type="evidence" value="ECO:0007669"/>
    <property type="project" value="UniProtKB-KW"/>
</dbReference>
<dbReference type="InterPro" id="IPR029062">
    <property type="entry name" value="Class_I_gatase-like"/>
</dbReference>
<keyword evidence="2" id="KW-0645">Protease</keyword>
<keyword evidence="4" id="KW-0720">Serine protease</keyword>
<protein>
    <recommendedName>
        <fullName evidence="7">Peptidase E</fullName>
    </recommendedName>
</protein>